<dbReference type="PANTHER" id="PTHR10887:SF364">
    <property type="entry name" value="REGULATOR OF NONSENSE TRANSCRIPTS 1"/>
    <property type="match status" value="1"/>
</dbReference>
<dbReference type="Pfam" id="PF13087">
    <property type="entry name" value="AAA_12"/>
    <property type="match status" value="1"/>
</dbReference>
<dbReference type="CDD" id="cd18039">
    <property type="entry name" value="DEXXQc_UPF1"/>
    <property type="match status" value="1"/>
</dbReference>
<dbReference type="Gene3D" id="3.40.50.300">
    <property type="entry name" value="P-loop containing nucleotide triphosphate hydrolases"/>
    <property type="match status" value="2"/>
</dbReference>
<dbReference type="FunFam" id="3.40.50.300:FF:000097">
    <property type="entry name" value="Regulator of nonsense transcripts 1"/>
    <property type="match status" value="1"/>
</dbReference>
<name>A0A914EDM6_9BILA</name>
<evidence type="ECO:0000256" key="3">
    <source>
        <dbReference type="ARBA" id="ARBA00012551"/>
    </source>
</evidence>
<dbReference type="GO" id="GO:0003678">
    <property type="term" value="F:DNA helicase activity"/>
    <property type="evidence" value="ECO:0007669"/>
    <property type="project" value="UniProtKB-EC"/>
</dbReference>
<dbReference type="Pfam" id="PF13086">
    <property type="entry name" value="AAA_11"/>
    <property type="match status" value="1"/>
</dbReference>
<dbReference type="CDD" id="cd21400">
    <property type="entry name" value="ZBD_UPF1-like"/>
    <property type="match status" value="1"/>
</dbReference>
<dbReference type="GO" id="GO:0005737">
    <property type="term" value="C:cytoplasm"/>
    <property type="evidence" value="ECO:0007669"/>
    <property type="project" value="UniProtKB-SubCell"/>
</dbReference>
<feature type="compositionally biased region" description="Polar residues" evidence="14">
    <location>
        <begin position="995"/>
        <end position="1007"/>
    </location>
</feature>
<dbReference type="Gene3D" id="6.10.140.1240">
    <property type="match status" value="1"/>
</dbReference>
<dbReference type="GO" id="GO:0003723">
    <property type="term" value="F:RNA binding"/>
    <property type="evidence" value="ECO:0007669"/>
    <property type="project" value="InterPro"/>
</dbReference>
<accession>A0A914EDM6</accession>
<evidence type="ECO:0000256" key="10">
    <source>
        <dbReference type="ARBA" id="ARBA00022833"/>
    </source>
</evidence>
<dbReference type="AlphaFoldDB" id="A0A914EDM6"/>
<evidence type="ECO:0000256" key="4">
    <source>
        <dbReference type="ARBA" id="ARBA00022490"/>
    </source>
</evidence>
<comment type="catalytic activity">
    <reaction evidence="12">
        <text>ATP + H2O = ADP + phosphate + H(+)</text>
        <dbReference type="Rhea" id="RHEA:13065"/>
        <dbReference type="ChEBI" id="CHEBI:15377"/>
        <dbReference type="ChEBI" id="CHEBI:15378"/>
        <dbReference type="ChEBI" id="CHEBI:30616"/>
        <dbReference type="ChEBI" id="CHEBI:43474"/>
        <dbReference type="ChEBI" id="CHEBI:456216"/>
        <dbReference type="EC" id="3.6.4.12"/>
    </reaction>
    <physiologicalReaction direction="left-to-right" evidence="12">
        <dbReference type="Rhea" id="RHEA:13066"/>
    </physiologicalReaction>
</comment>
<dbReference type="SUPFAM" id="SSF52540">
    <property type="entry name" value="P-loop containing nucleoside triphosphate hydrolases"/>
    <property type="match status" value="1"/>
</dbReference>
<evidence type="ECO:0000256" key="12">
    <source>
        <dbReference type="ARBA" id="ARBA00048432"/>
    </source>
</evidence>
<keyword evidence="11" id="KW-0067">ATP-binding</keyword>
<dbReference type="GO" id="GO:0003724">
    <property type="term" value="F:RNA helicase activity"/>
    <property type="evidence" value="ECO:0007669"/>
    <property type="project" value="InterPro"/>
</dbReference>
<protein>
    <recommendedName>
        <fullName evidence="3">DNA helicase</fullName>
        <ecNumber evidence="3">3.6.4.12</ecNumber>
    </recommendedName>
</protein>
<dbReference type="GO" id="GO:0005524">
    <property type="term" value="F:ATP binding"/>
    <property type="evidence" value="ECO:0007669"/>
    <property type="project" value="UniProtKB-KW"/>
</dbReference>
<dbReference type="InterPro" id="IPR041679">
    <property type="entry name" value="DNA2/NAM7-like_C"/>
</dbReference>
<proteinExistence type="inferred from homology"/>
<dbReference type="WBParaSite" id="ACRNAN_scaffold733.g22450.t1">
    <property type="protein sequence ID" value="ACRNAN_scaffold733.g22450.t1"/>
    <property type="gene ID" value="ACRNAN_scaffold733.g22450"/>
</dbReference>
<dbReference type="InterPro" id="IPR041677">
    <property type="entry name" value="DNA2/NAM7_AAA_11"/>
</dbReference>
<comment type="subcellular location">
    <subcellularLocation>
        <location evidence="1">Cytoplasm</location>
    </subcellularLocation>
</comment>
<evidence type="ECO:0000256" key="1">
    <source>
        <dbReference type="ARBA" id="ARBA00004496"/>
    </source>
</evidence>
<reference evidence="17" key="1">
    <citation type="submission" date="2022-11" db="UniProtKB">
        <authorList>
            <consortium name="WormBaseParasite"/>
        </authorList>
    </citation>
    <scope>IDENTIFICATION</scope>
</reference>
<dbReference type="Pfam" id="PF09416">
    <property type="entry name" value="UPF1_Zn_bind"/>
    <property type="match status" value="1"/>
</dbReference>
<evidence type="ECO:0000256" key="2">
    <source>
        <dbReference type="ARBA" id="ARBA00007913"/>
    </source>
</evidence>
<evidence type="ECO:0000256" key="5">
    <source>
        <dbReference type="ARBA" id="ARBA00022723"/>
    </source>
</evidence>
<organism evidence="16 17">
    <name type="scientific">Acrobeloides nanus</name>
    <dbReference type="NCBI Taxonomy" id="290746"/>
    <lineage>
        <taxon>Eukaryota</taxon>
        <taxon>Metazoa</taxon>
        <taxon>Ecdysozoa</taxon>
        <taxon>Nematoda</taxon>
        <taxon>Chromadorea</taxon>
        <taxon>Rhabditida</taxon>
        <taxon>Tylenchina</taxon>
        <taxon>Cephalobomorpha</taxon>
        <taxon>Cephaloboidea</taxon>
        <taxon>Cephalobidae</taxon>
        <taxon>Acrobeloides</taxon>
    </lineage>
</organism>
<evidence type="ECO:0000256" key="6">
    <source>
        <dbReference type="ARBA" id="ARBA00022741"/>
    </source>
</evidence>
<dbReference type="SMART" id="SM00487">
    <property type="entry name" value="DEXDc"/>
    <property type="match status" value="1"/>
</dbReference>
<keyword evidence="4" id="KW-0963">Cytoplasm</keyword>
<comment type="similarity">
    <text evidence="2">Belongs to the DNA2/NAM7 helicase family.</text>
</comment>
<dbReference type="InterPro" id="IPR045055">
    <property type="entry name" value="DNA2/NAM7-like"/>
</dbReference>
<dbReference type="InterPro" id="IPR047187">
    <property type="entry name" value="SF1_C_Upf1"/>
</dbReference>
<dbReference type="Pfam" id="PF18141">
    <property type="entry name" value="UPF1_1B_dom"/>
    <property type="match status" value="1"/>
</dbReference>
<evidence type="ECO:0000313" key="17">
    <source>
        <dbReference type="WBParaSite" id="ACRNAN_scaffold733.g22450.t1"/>
    </source>
</evidence>
<dbReference type="Gene3D" id="2.40.30.230">
    <property type="match status" value="1"/>
</dbReference>
<dbReference type="CDD" id="cd18808">
    <property type="entry name" value="SF1_C_Upf1"/>
    <property type="match status" value="1"/>
</dbReference>
<evidence type="ECO:0000256" key="11">
    <source>
        <dbReference type="ARBA" id="ARBA00022840"/>
    </source>
</evidence>
<feature type="compositionally biased region" description="Polar residues" evidence="14">
    <location>
        <begin position="1015"/>
        <end position="1070"/>
    </location>
</feature>
<evidence type="ECO:0000256" key="7">
    <source>
        <dbReference type="ARBA" id="ARBA00022771"/>
    </source>
</evidence>
<feature type="region of interest" description="CC/SHH/C" evidence="13">
    <location>
        <begin position="98"/>
        <end position="126"/>
    </location>
</feature>
<dbReference type="InterPro" id="IPR040812">
    <property type="entry name" value="UPF1_1B_dom"/>
</dbReference>
<evidence type="ECO:0000256" key="8">
    <source>
        <dbReference type="ARBA" id="ARBA00022801"/>
    </source>
</evidence>
<dbReference type="GO" id="GO:0016787">
    <property type="term" value="F:hydrolase activity"/>
    <property type="evidence" value="ECO:0007669"/>
    <property type="project" value="UniProtKB-KW"/>
</dbReference>
<dbReference type="EC" id="3.6.4.12" evidence="3"/>
<keyword evidence="9" id="KW-0347">Helicase</keyword>
<feature type="domain" description="Upf1" evidence="15">
    <location>
        <begin position="76"/>
        <end position="233"/>
    </location>
</feature>
<keyword evidence="7 13" id="KW-0863">Zinc-finger</keyword>
<dbReference type="InterPro" id="IPR018999">
    <property type="entry name" value="UPF1_CH/ZBD"/>
</dbReference>
<dbReference type="PROSITE" id="PS51997">
    <property type="entry name" value="UPF1_CH_RICH"/>
    <property type="match status" value="1"/>
</dbReference>
<evidence type="ECO:0000256" key="14">
    <source>
        <dbReference type="SAM" id="MobiDB-lite"/>
    </source>
</evidence>
<dbReference type="PANTHER" id="PTHR10887">
    <property type="entry name" value="DNA2/NAM7 HELICASE FAMILY"/>
    <property type="match status" value="1"/>
</dbReference>
<keyword evidence="5 13" id="KW-0479">Metal-binding</keyword>
<keyword evidence="16" id="KW-1185">Reference proteome</keyword>
<dbReference type="GO" id="GO:0008270">
    <property type="term" value="F:zinc ion binding"/>
    <property type="evidence" value="ECO:0007669"/>
    <property type="project" value="UniProtKB-UniRule"/>
</dbReference>
<dbReference type="CDD" id="cd21407">
    <property type="entry name" value="1B_UPF1-like"/>
    <property type="match status" value="1"/>
</dbReference>
<dbReference type="GO" id="GO:0000184">
    <property type="term" value="P:nuclear-transcribed mRNA catabolic process, nonsense-mediated decay"/>
    <property type="evidence" value="ECO:0007669"/>
    <property type="project" value="InterPro"/>
</dbReference>
<dbReference type="Proteomes" id="UP000887540">
    <property type="component" value="Unplaced"/>
</dbReference>
<dbReference type="InterPro" id="IPR027417">
    <property type="entry name" value="P-loop_NTPase"/>
</dbReference>
<evidence type="ECO:0000256" key="13">
    <source>
        <dbReference type="PROSITE-ProRule" id="PRU01341"/>
    </source>
</evidence>
<feature type="region of interest" description="Disordered" evidence="14">
    <location>
        <begin position="959"/>
        <end position="1070"/>
    </location>
</feature>
<evidence type="ECO:0000256" key="9">
    <source>
        <dbReference type="ARBA" id="ARBA00022806"/>
    </source>
</evidence>
<keyword evidence="10 13" id="KW-0862">Zinc</keyword>
<feature type="region of interest" description="C3H" evidence="13">
    <location>
        <begin position="84"/>
        <end position="116"/>
    </location>
</feature>
<evidence type="ECO:0000313" key="16">
    <source>
        <dbReference type="Proteomes" id="UP000887540"/>
    </source>
</evidence>
<feature type="region of interest" description="C4" evidence="13">
    <location>
        <begin position="144"/>
        <end position="174"/>
    </location>
</feature>
<keyword evidence="6" id="KW-0547">Nucleotide-binding</keyword>
<evidence type="ECO:0000259" key="15">
    <source>
        <dbReference type="PROSITE" id="PS51997"/>
    </source>
</evidence>
<keyword evidence="8" id="KW-0378">Hydrolase</keyword>
<sequence length="1070" mass="120071">MTEAIDPYGPSPFSLTFVDDNDDHQQGVTQDTNDFTPNFLLPTQYSQAGSDVDFGELGELSLNGDISFQDDDELPSDSLPVHACRYCGIHDPSAVALCTICNKWFCNGKGSTQGSHIINHLVRAGHKEVALHSDGPLGDTQLECYHCASKNVFILGYIPSKTDSVIVILCRVPCASQTALRNVNWNAEDWKALIGERQLLSWLVKVPTEAEQLRSRQITASQINRLEELWKENPDATLEDLDRPGFDNEPDHVQLRYEDAYQYRRVFQPLVRLEAEYDRKSKETLAQAVGQVRWDIGLNKKVTASFHLPEFRDGNLKLMIGDQLKLKHHQTIDGTEVVYQGRIVKIPDNYSDEFALEMAEHTKMPTDRRTNYICEFVWNSTSFDRMSYALEKLESHERCVSQYIYHKLMGHEIDEILFKIVLPKKFSAPGLPELNHSQINAIKQALQRPLTLIQGPPGTGKTVTSATLVYHLVKQTAGQVLVCAPSNIAVDQLAEKIHRTGLKVVRFCAKGRETVDSAVAFLALHNQLRAIPGELQKLFKLKEEIGELSNADENRFQMLRDKKEQELLSKADVICCTCVTAADKRLSHNEFRCVLVDESTQATEPEVMVSVVKGVRQLVLVGDHCQLGPVVMCKKAGSSGLSQSLFERLVLLGNRPVRLQVQYRMHPALSLFPSNVFYEGSLQNGVTEVERKLTDVDWRFPVPDKPMMFWNCNGIEELSPSGTSYLNRAEAVNVEKIVTRLLQAGFHPDQIGIITPYEGMRAYIVQFLQSQGSLHSKIYLELEIANVDAFQGREKDVIIMTCVRSNETGGIGFLNDPRRLNVALTRAKFGLVIIGNAKVLSKQLIWNHLLVMYKEKNCLVEGPLNNLKPSPIVLSKPKPLTNPNNPGARFMNTTMYTMKEMMEGPYRPMRTKINVPELDPQGMIYPNSTKVNMPAPIHMFSNFNINSMMGPQANPFMYQDGRAQAGGGIWPPIPINQPPTSRIGPPKTKSKMGRHQSTSSFNSQASQDPVRPDSQLFSQGSQSIGNWNYETGSQYASSIADSQVPFTQPQTETQSENLPYSQQSQSYGHN</sequence>
<dbReference type="InterPro" id="IPR014001">
    <property type="entry name" value="Helicase_ATP-bd"/>
</dbReference>